<keyword evidence="3" id="KW-0028">Amino-acid biosynthesis</keyword>
<dbReference type="InterPro" id="IPR046346">
    <property type="entry name" value="Aminoacid_DH-like_N_sf"/>
</dbReference>
<dbReference type="GO" id="GO:0009423">
    <property type="term" value="P:chorismate biosynthetic process"/>
    <property type="evidence" value="ECO:0007669"/>
    <property type="project" value="TreeGrafter"/>
</dbReference>
<dbReference type="PANTHER" id="PTHR21089">
    <property type="entry name" value="SHIKIMATE DEHYDROGENASE"/>
    <property type="match status" value="1"/>
</dbReference>
<gene>
    <name evidence="5" type="ORF">SAMN05444276_1011173</name>
</gene>
<dbReference type="SUPFAM" id="SSF51735">
    <property type="entry name" value="NAD(P)-binding Rossmann-fold domains"/>
    <property type="match status" value="1"/>
</dbReference>
<dbReference type="GO" id="GO:0009073">
    <property type="term" value="P:aromatic amino acid family biosynthetic process"/>
    <property type="evidence" value="ECO:0007669"/>
    <property type="project" value="UniProtKB-KW"/>
</dbReference>
<comment type="pathway">
    <text evidence="1">Metabolic intermediate biosynthesis; chorismate biosynthesis; chorismate from D-erythrose 4-phosphate and phosphoenolpyruvate: step 4/7.</text>
</comment>
<keyword evidence="3" id="KW-0057">Aromatic amino acid biosynthesis</keyword>
<dbReference type="InterPro" id="IPR036291">
    <property type="entry name" value="NAD(P)-bd_dom_sf"/>
</dbReference>
<reference evidence="6" key="1">
    <citation type="submission" date="2016-10" db="EMBL/GenBank/DDBJ databases">
        <authorList>
            <person name="Varghese N."/>
            <person name="Submissions S."/>
        </authorList>
    </citation>
    <scope>NUCLEOTIDE SEQUENCE [LARGE SCALE GENOMIC DNA]</scope>
    <source>
        <strain evidence="6">DSM 29303</strain>
    </source>
</reference>
<dbReference type="Gene3D" id="3.40.50.720">
    <property type="entry name" value="NAD(P)-binding Rossmann-like Domain"/>
    <property type="match status" value="1"/>
</dbReference>
<dbReference type="EMBL" id="FNNA01000001">
    <property type="protein sequence ID" value="SDW50888.1"/>
    <property type="molecule type" value="Genomic_DNA"/>
</dbReference>
<protein>
    <submittedName>
        <fullName evidence="5">Shikimate dehydrogenase</fullName>
    </submittedName>
</protein>
<dbReference type="Gene3D" id="3.40.50.10860">
    <property type="entry name" value="Leucine Dehydrogenase, chain A, domain 1"/>
    <property type="match status" value="1"/>
</dbReference>
<dbReference type="RefSeq" id="WP_231572776.1">
    <property type="nucleotide sequence ID" value="NZ_FNNA01000001.1"/>
</dbReference>
<dbReference type="SUPFAM" id="SSF53223">
    <property type="entry name" value="Aminoacid dehydrogenase-like, N-terminal domain"/>
    <property type="match status" value="1"/>
</dbReference>
<accession>A0A1H2U4N8</accession>
<dbReference type="GO" id="GO:0004764">
    <property type="term" value="F:shikimate 3-dehydrogenase (NADP+) activity"/>
    <property type="evidence" value="ECO:0007669"/>
    <property type="project" value="InterPro"/>
</dbReference>
<dbReference type="Pfam" id="PF08501">
    <property type="entry name" value="Shikimate_dh_N"/>
    <property type="match status" value="1"/>
</dbReference>
<dbReference type="GO" id="GO:0005829">
    <property type="term" value="C:cytosol"/>
    <property type="evidence" value="ECO:0007669"/>
    <property type="project" value="TreeGrafter"/>
</dbReference>
<feature type="domain" description="Shikimate dehydrogenase substrate binding N-terminal" evidence="4">
    <location>
        <begin position="24"/>
        <end position="107"/>
    </location>
</feature>
<evidence type="ECO:0000313" key="6">
    <source>
        <dbReference type="Proteomes" id="UP000182944"/>
    </source>
</evidence>
<dbReference type="GO" id="GO:0019632">
    <property type="term" value="P:shikimate metabolic process"/>
    <property type="evidence" value="ECO:0007669"/>
    <property type="project" value="TreeGrafter"/>
</dbReference>
<dbReference type="NCBIfam" id="NF009201">
    <property type="entry name" value="PRK12549.1"/>
    <property type="match status" value="1"/>
</dbReference>
<evidence type="ECO:0000313" key="5">
    <source>
        <dbReference type="EMBL" id="SDW50888.1"/>
    </source>
</evidence>
<dbReference type="InterPro" id="IPR013708">
    <property type="entry name" value="Shikimate_DH-bd_N"/>
</dbReference>
<keyword evidence="6" id="KW-1185">Reference proteome</keyword>
<evidence type="ECO:0000259" key="4">
    <source>
        <dbReference type="Pfam" id="PF08501"/>
    </source>
</evidence>
<sequence length="303" mass="31392">MSGGADGRTARDMADLAVDLQLGLIGDNIAASQSPRLHRLAGASNGMRVNYASLIPAREGAPFPALFARAAAQGYRGLNITYPYKEQVVPMVLVSPELARLGAVNTVIFAPEGPQGHNTDYTGFMTAYRGVRGSTPPGVVALIGTGGVGRAVAFGLGTLGASGLRLVDRDADKARAMAADLARAFPDMEVHVAATAEDAAAGAQGLVNCTPVGMVGYPGTPLPGHAMRGAEWAFDAVYTPVETEFLIDAAAAGAAIISGWELFYWQGVHAWRLFTGRDVDEAWLRAALIAGEDVTPSGPEAAA</sequence>
<dbReference type="Proteomes" id="UP000182944">
    <property type="component" value="Unassembled WGS sequence"/>
</dbReference>
<dbReference type="InterPro" id="IPR022893">
    <property type="entry name" value="Shikimate_DH_fam"/>
</dbReference>
<keyword evidence="2" id="KW-0560">Oxidoreductase</keyword>
<dbReference type="STRING" id="1545044.SAMN05444276_1011173"/>
<name>A0A1H2U4N8_9RHOB</name>
<dbReference type="PANTHER" id="PTHR21089:SF1">
    <property type="entry name" value="BIFUNCTIONAL 3-DEHYDROQUINATE DEHYDRATASE_SHIKIMATE DEHYDROGENASE, CHLOROPLASTIC"/>
    <property type="match status" value="1"/>
</dbReference>
<evidence type="ECO:0000256" key="3">
    <source>
        <dbReference type="ARBA" id="ARBA00023141"/>
    </source>
</evidence>
<proteinExistence type="predicted"/>
<dbReference type="AlphaFoldDB" id="A0A1H2U4N8"/>
<evidence type="ECO:0000256" key="1">
    <source>
        <dbReference type="ARBA" id="ARBA00004871"/>
    </source>
</evidence>
<organism evidence="5 6">
    <name type="scientific">Paracoccus sanguinis</name>
    <dbReference type="NCBI Taxonomy" id="1545044"/>
    <lineage>
        <taxon>Bacteria</taxon>
        <taxon>Pseudomonadati</taxon>
        <taxon>Pseudomonadota</taxon>
        <taxon>Alphaproteobacteria</taxon>
        <taxon>Rhodobacterales</taxon>
        <taxon>Paracoccaceae</taxon>
        <taxon>Paracoccus</taxon>
    </lineage>
</organism>
<evidence type="ECO:0000256" key="2">
    <source>
        <dbReference type="ARBA" id="ARBA00023002"/>
    </source>
</evidence>
<dbReference type="GO" id="GO:0050661">
    <property type="term" value="F:NADP binding"/>
    <property type="evidence" value="ECO:0007669"/>
    <property type="project" value="TreeGrafter"/>
</dbReference>
<dbReference type="CDD" id="cd01065">
    <property type="entry name" value="NAD_bind_Shikimate_DH"/>
    <property type="match status" value="1"/>
</dbReference>